<organism evidence="10 11">
    <name type="scientific">Desulfoprunum benzoelyticum</name>
    <dbReference type="NCBI Taxonomy" id="1506996"/>
    <lineage>
        <taxon>Bacteria</taxon>
        <taxon>Pseudomonadati</taxon>
        <taxon>Thermodesulfobacteriota</taxon>
        <taxon>Desulfobulbia</taxon>
        <taxon>Desulfobulbales</taxon>
        <taxon>Desulfobulbaceae</taxon>
        <taxon>Desulfoprunum</taxon>
    </lineage>
</organism>
<evidence type="ECO:0000256" key="5">
    <source>
        <dbReference type="ARBA" id="ARBA00023141"/>
    </source>
</evidence>
<name>A0A840UT91_9BACT</name>
<gene>
    <name evidence="8" type="primary">trpA</name>
    <name evidence="10" type="ORF">HNQ81_002759</name>
</gene>
<keyword evidence="6 8" id="KW-0456">Lyase</keyword>
<evidence type="ECO:0000256" key="3">
    <source>
        <dbReference type="ARBA" id="ARBA00022605"/>
    </source>
</evidence>
<feature type="active site" description="Proton acceptor" evidence="8">
    <location>
        <position position="48"/>
    </location>
</feature>
<evidence type="ECO:0000256" key="9">
    <source>
        <dbReference type="RuleBase" id="RU003662"/>
    </source>
</evidence>
<proteinExistence type="inferred from homology"/>
<dbReference type="InterPro" id="IPR018204">
    <property type="entry name" value="Trp_synthase_alpha_AS"/>
</dbReference>
<dbReference type="UniPathway" id="UPA00035">
    <property type="reaction ID" value="UER00044"/>
</dbReference>
<keyword evidence="11" id="KW-1185">Reference proteome</keyword>
<comment type="subunit">
    <text evidence="2 8">Tetramer of two alpha and two beta chains.</text>
</comment>
<accession>A0A840UT91</accession>
<comment type="pathway">
    <text evidence="1 8">Amino-acid biosynthesis; L-tryptophan biosynthesis; L-tryptophan from chorismate: step 5/5.</text>
</comment>
<dbReference type="Proteomes" id="UP000539642">
    <property type="component" value="Unassembled WGS sequence"/>
</dbReference>
<dbReference type="EC" id="4.2.1.20" evidence="8"/>
<dbReference type="InterPro" id="IPR002028">
    <property type="entry name" value="Trp_synthase_suA"/>
</dbReference>
<dbReference type="CDD" id="cd04724">
    <property type="entry name" value="Tryptophan_synthase_alpha"/>
    <property type="match status" value="1"/>
</dbReference>
<keyword evidence="3 8" id="KW-0028">Amino-acid biosynthesis</keyword>
<dbReference type="PANTHER" id="PTHR43406">
    <property type="entry name" value="TRYPTOPHAN SYNTHASE, ALPHA CHAIN"/>
    <property type="match status" value="1"/>
</dbReference>
<evidence type="ECO:0000256" key="2">
    <source>
        <dbReference type="ARBA" id="ARBA00011270"/>
    </source>
</evidence>
<keyword evidence="5 8" id="KW-0057">Aromatic amino acid biosynthesis</keyword>
<evidence type="ECO:0000256" key="4">
    <source>
        <dbReference type="ARBA" id="ARBA00022822"/>
    </source>
</evidence>
<dbReference type="InterPro" id="IPR011060">
    <property type="entry name" value="RibuloseP-bd_barrel"/>
</dbReference>
<dbReference type="Gene3D" id="3.20.20.70">
    <property type="entry name" value="Aldolase class I"/>
    <property type="match status" value="1"/>
</dbReference>
<keyword evidence="4 8" id="KW-0822">Tryptophan biosynthesis</keyword>
<reference evidence="10 11" key="1">
    <citation type="submission" date="2020-08" db="EMBL/GenBank/DDBJ databases">
        <title>Genomic Encyclopedia of Type Strains, Phase IV (KMG-IV): sequencing the most valuable type-strain genomes for metagenomic binning, comparative biology and taxonomic classification.</title>
        <authorList>
            <person name="Goeker M."/>
        </authorList>
    </citation>
    <scope>NUCLEOTIDE SEQUENCE [LARGE SCALE GENOMIC DNA]</scope>
    <source>
        <strain evidence="10 11">DSM 28570</strain>
    </source>
</reference>
<dbReference type="AlphaFoldDB" id="A0A840UT91"/>
<dbReference type="InterPro" id="IPR013785">
    <property type="entry name" value="Aldolase_TIM"/>
</dbReference>
<protein>
    <recommendedName>
        <fullName evidence="8">Tryptophan synthase alpha chain</fullName>
        <ecNumber evidence="8">4.2.1.20</ecNumber>
    </recommendedName>
</protein>
<dbReference type="NCBIfam" id="TIGR00262">
    <property type="entry name" value="trpA"/>
    <property type="match status" value="1"/>
</dbReference>
<dbReference type="SUPFAM" id="SSF51366">
    <property type="entry name" value="Ribulose-phoshate binding barrel"/>
    <property type="match status" value="1"/>
</dbReference>
<dbReference type="PROSITE" id="PS00167">
    <property type="entry name" value="TRP_SYNTHASE_ALPHA"/>
    <property type="match status" value="1"/>
</dbReference>
<comment type="function">
    <text evidence="8">The alpha subunit is responsible for the aldol cleavage of indoleglycerol phosphate to indole and glyceraldehyde 3-phosphate.</text>
</comment>
<dbReference type="PANTHER" id="PTHR43406:SF1">
    <property type="entry name" value="TRYPTOPHAN SYNTHASE ALPHA CHAIN, CHLOROPLASTIC"/>
    <property type="match status" value="1"/>
</dbReference>
<evidence type="ECO:0000313" key="10">
    <source>
        <dbReference type="EMBL" id="MBB5349012.1"/>
    </source>
</evidence>
<dbReference type="Pfam" id="PF00290">
    <property type="entry name" value="Trp_syntA"/>
    <property type="match status" value="1"/>
</dbReference>
<dbReference type="HAMAP" id="MF_00131">
    <property type="entry name" value="Trp_synth_alpha"/>
    <property type="match status" value="1"/>
</dbReference>
<evidence type="ECO:0000256" key="6">
    <source>
        <dbReference type="ARBA" id="ARBA00023239"/>
    </source>
</evidence>
<comment type="similarity">
    <text evidence="8 9">Belongs to the TrpA family.</text>
</comment>
<evidence type="ECO:0000256" key="1">
    <source>
        <dbReference type="ARBA" id="ARBA00004733"/>
    </source>
</evidence>
<evidence type="ECO:0000313" key="11">
    <source>
        <dbReference type="Proteomes" id="UP000539642"/>
    </source>
</evidence>
<sequence length="254" mass="28178">MQLEETLKKRRKEKDILLMTHLVLGYPSFEVNRRIIRQMVDNGVDCIEMQIPFSEPMADGPVILKANQDSLAAGTTVAACLEFGREMAASYDIPFLFMTYYNIVFKYGEERFLEAAKAAGITGLIIPDLPPEMGGEFMTMARDREIAPILIIAPTSTDERMAELNGWADGFIYCAARRGVTGKKSEFGSEFYEYLARCRRATSLPLAVGFGIQNRDDVAALIGRADMAVIGSRTIRLVDEEGPEAVGPFIASLR</sequence>
<dbReference type="RefSeq" id="WP_183351828.1">
    <property type="nucleotide sequence ID" value="NZ_JACHEO010000018.1"/>
</dbReference>
<evidence type="ECO:0000256" key="7">
    <source>
        <dbReference type="ARBA" id="ARBA00049047"/>
    </source>
</evidence>
<comment type="catalytic activity">
    <reaction evidence="7 8">
        <text>(1S,2R)-1-C-(indol-3-yl)glycerol 3-phosphate + L-serine = D-glyceraldehyde 3-phosphate + L-tryptophan + H2O</text>
        <dbReference type="Rhea" id="RHEA:10532"/>
        <dbReference type="ChEBI" id="CHEBI:15377"/>
        <dbReference type="ChEBI" id="CHEBI:33384"/>
        <dbReference type="ChEBI" id="CHEBI:57912"/>
        <dbReference type="ChEBI" id="CHEBI:58866"/>
        <dbReference type="ChEBI" id="CHEBI:59776"/>
        <dbReference type="EC" id="4.2.1.20"/>
    </reaction>
</comment>
<evidence type="ECO:0000256" key="8">
    <source>
        <dbReference type="HAMAP-Rule" id="MF_00131"/>
    </source>
</evidence>
<dbReference type="GO" id="GO:0005829">
    <property type="term" value="C:cytosol"/>
    <property type="evidence" value="ECO:0007669"/>
    <property type="project" value="TreeGrafter"/>
</dbReference>
<feature type="active site" description="Proton acceptor" evidence="8">
    <location>
        <position position="59"/>
    </location>
</feature>
<comment type="caution">
    <text evidence="10">The sequence shown here is derived from an EMBL/GenBank/DDBJ whole genome shotgun (WGS) entry which is preliminary data.</text>
</comment>
<dbReference type="EMBL" id="JACHEO010000018">
    <property type="protein sequence ID" value="MBB5349012.1"/>
    <property type="molecule type" value="Genomic_DNA"/>
</dbReference>
<dbReference type="GO" id="GO:0004834">
    <property type="term" value="F:tryptophan synthase activity"/>
    <property type="evidence" value="ECO:0007669"/>
    <property type="project" value="UniProtKB-UniRule"/>
</dbReference>